<sequence length="83" mass="9235">MNITPETKSPKAVRSWTVGSWFSLPDNSHPPKRIIKPPLIQKNIILLLSAFDCLNFTTNPIGNQGFGKEKAESVSSPLCIYHL</sequence>
<evidence type="ECO:0000313" key="2">
    <source>
        <dbReference type="Proteomes" id="UP000228781"/>
    </source>
</evidence>
<name>A0A2M8EJI9_UNCKA</name>
<dbReference type="Proteomes" id="UP000228781">
    <property type="component" value="Unassembled WGS sequence"/>
</dbReference>
<comment type="caution">
    <text evidence="1">The sequence shown here is derived from an EMBL/GenBank/DDBJ whole genome shotgun (WGS) entry which is preliminary data.</text>
</comment>
<gene>
    <name evidence="1" type="ORF">CO059_01465</name>
</gene>
<accession>A0A2M8EJI9</accession>
<dbReference type="AlphaFoldDB" id="A0A2M8EJI9"/>
<protein>
    <submittedName>
        <fullName evidence="1">Uncharacterized protein</fullName>
    </submittedName>
</protein>
<reference evidence="2" key="1">
    <citation type="submission" date="2017-09" db="EMBL/GenBank/DDBJ databases">
        <title>Depth-based differentiation of microbial function through sediment-hosted aquifers and enrichment of novel symbionts in the deep terrestrial subsurface.</title>
        <authorList>
            <person name="Probst A.J."/>
            <person name="Ladd B."/>
            <person name="Jarett J.K."/>
            <person name="Geller-Mcgrath D.E."/>
            <person name="Sieber C.M.K."/>
            <person name="Emerson J.B."/>
            <person name="Anantharaman K."/>
            <person name="Thomas B.C."/>
            <person name="Malmstrom R."/>
            <person name="Stieglmeier M."/>
            <person name="Klingl A."/>
            <person name="Woyke T."/>
            <person name="Ryan C.M."/>
            <person name="Banfield J.F."/>
        </authorList>
    </citation>
    <scope>NUCLEOTIDE SEQUENCE [LARGE SCALE GENOMIC DNA]</scope>
</reference>
<organism evidence="1 2">
    <name type="scientific">candidate division WWE3 bacterium CG_4_9_14_0_2_um_filter_48_10</name>
    <dbReference type="NCBI Taxonomy" id="1975078"/>
    <lineage>
        <taxon>Bacteria</taxon>
        <taxon>Katanobacteria</taxon>
    </lineage>
</organism>
<dbReference type="EMBL" id="PFSK01000017">
    <property type="protein sequence ID" value="PJC22868.1"/>
    <property type="molecule type" value="Genomic_DNA"/>
</dbReference>
<evidence type="ECO:0000313" key="1">
    <source>
        <dbReference type="EMBL" id="PJC22868.1"/>
    </source>
</evidence>
<proteinExistence type="predicted"/>